<dbReference type="Gene3D" id="2.60.120.1390">
    <property type="match status" value="1"/>
</dbReference>
<keyword evidence="2" id="KW-1185">Reference proteome</keyword>
<evidence type="ECO:0000313" key="1">
    <source>
        <dbReference type="EMBL" id="GBG10529.1"/>
    </source>
</evidence>
<dbReference type="Proteomes" id="UP000245202">
    <property type="component" value="Unassembled WGS sequence"/>
</dbReference>
<gene>
    <name evidence="1" type="ORF">PAT3040_05272</name>
</gene>
<name>A0A2R5EXZ1_9BACL</name>
<proteinExistence type="predicted"/>
<sequence>MKIYLDGDQDLPTLCGTGAEDYIGTGWELGTSNHLYQGCLLADKENMRYSFYRYHVLDPVYFHEDIKVTIQQIGCWGPETLLELKSLGNPVYAASSEGEEINLEQPEKLPPFGLFEREDNWSSCAYLYLDRPMLD</sequence>
<dbReference type="EMBL" id="BDQX01000334">
    <property type="protein sequence ID" value="GBG10529.1"/>
    <property type="molecule type" value="Genomic_DNA"/>
</dbReference>
<dbReference type="AlphaFoldDB" id="A0A2R5EXZ1"/>
<dbReference type="InterPro" id="IPR021345">
    <property type="entry name" value="DUF2961"/>
</dbReference>
<evidence type="ECO:0000313" key="2">
    <source>
        <dbReference type="Proteomes" id="UP000245202"/>
    </source>
</evidence>
<dbReference type="Pfam" id="PF11175">
    <property type="entry name" value="DUF2961"/>
    <property type="match status" value="1"/>
</dbReference>
<comment type="caution">
    <text evidence="1">The sequence shown here is derived from an EMBL/GenBank/DDBJ whole genome shotgun (WGS) entry which is preliminary data.</text>
</comment>
<reference evidence="1 2" key="1">
    <citation type="submission" date="2017-08" db="EMBL/GenBank/DDBJ databases">
        <title>Substantial Increase in Enzyme Production by Combined Drug-Resistance Mutations in Paenibacillus agaridevorans.</title>
        <authorList>
            <person name="Tanaka Y."/>
            <person name="Funane K."/>
            <person name="Hosaka T."/>
            <person name="Shiwa Y."/>
            <person name="Fujita N."/>
            <person name="Miyazaki T."/>
            <person name="Yoshikawa H."/>
            <person name="Murakami K."/>
            <person name="Kasahara K."/>
            <person name="Inaoka T."/>
            <person name="Hiraga Y."/>
            <person name="Ochi K."/>
        </authorList>
    </citation>
    <scope>NUCLEOTIDE SEQUENCE [LARGE SCALE GENOMIC DNA]</scope>
    <source>
        <strain evidence="1 2">T-3040</strain>
    </source>
</reference>
<protein>
    <submittedName>
        <fullName evidence="1">Uncharacterized protein</fullName>
    </submittedName>
</protein>
<organism evidence="1 2">
    <name type="scientific">Paenibacillus agaridevorans</name>
    <dbReference type="NCBI Taxonomy" id="171404"/>
    <lineage>
        <taxon>Bacteria</taxon>
        <taxon>Bacillati</taxon>
        <taxon>Bacillota</taxon>
        <taxon>Bacilli</taxon>
        <taxon>Bacillales</taxon>
        <taxon>Paenibacillaceae</taxon>
        <taxon>Paenibacillus</taxon>
    </lineage>
</organism>
<accession>A0A2R5EXZ1</accession>